<gene>
    <name evidence="7" type="primary">APC1</name>
    <name evidence="7" type="ORF">OC842_004067</name>
</gene>
<feature type="compositionally biased region" description="Polar residues" evidence="5">
    <location>
        <begin position="484"/>
        <end position="497"/>
    </location>
</feature>
<name>A0AAN6GA96_9BASI</name>
<feature type="compositionally biased region" description="Low complexity" evidence="5">
    <location>
        <begin position="653"/>
        <end position="668"/>
    </location>
</feature>
<feature type="domain" description="Anaphase-promoting complex subunit 1 N-terminal" evidence="6">
    <location>
        <begin position="84"/>
        <end position="265"/>
    </location>
</feature>
<proteinExistence type="inferred from homology"/>
<accession>A0AAN6GA96</accession>
<keyword evidence="3" id="KW-0498">Mitosis</keyword>
<evidence type="ECO:0000256" key="2">
    <source>
        <dbReference type="ARBA" id="ARBA00022618"/>
    </source>
</evidence>
<evidence type="ECO:0000256" key="4">
    <source>
        <dbReference type="ARBA" id="ARBA00023306"/>
    </source>
</evidence>
<organism evidence="7 8">
    <name type="scientific">Tilletia horrida</name>
    <dbReference type="NCBI Taxonomy" id="155126"/>
    <lineage>
        <taxon>Eukaryota</taxon>
        <taxon>Fungi</taxon>
        <taxon>Dikarya</taxon>
        <taxon>Basidiomycota</taxon>
        <taxon>Ustilaginomycotina</taxon>
        <taxon>Exobasidiomycetes</taxon>
        <taxon>Tilletiales</taxon>
        <taxon>Tilletiaceae</taxon>
        <taxon>Tilletia</taxon>
    </lineage>
</organism>
<feature type="compositionally biased region" description="Low complexity" evidence="5">
    <location>
        <begin position="522"/>
        <end position="548"/>
    </location>
</feature>
<dbReference type="Proteomes" id="UP001176521">
    <property type="component" value="Unassembled WGS sequence"/>
</dbReference>
<dbReference type="GO" id="GO:0007091">
    <property type="term" value="P:metaphase/anaphase transition of mitotic cell cycle"/>
    <property type="evidence" value="ECO:0007669"/>
    <property type="project" value="TreeGrafter"/>
</dbReference>
<keyword evidence="2" id="KW-0132">Cell division</keyword>
<comment type="similarity">
    <text evidence="1">Belongs to the APC1 family.</text>
</comment>
<dbReference type="GO" id="GO:0005680">
    <property type="term" value="C:anaphase-promoting complex"/>
    <property type="evidence" value="ECO:0007669"/>
    <property type="project" value="InterPro"/>
</dbReference>
<feature type="compositionally biased region" description="Gly residues" evidence="5">
    <location>
        <begin position="687"/>
        <end position="702"/>
    </location>
</feature>
<dbReference type="PANTHER" id="PTHR12827">
    <property type="entry name" value="MEIOTIC CHECKPOINT REGULATOR TSG24 FAMILY MEMBER"/>
    <property type="match status" value="1"/>
</dbReference>
<feature type="region of interest" description="Disordered" evidence="5">
    <location>
        <begin position="480"/>
        <end position="578"/>
    </location>
</feature>
<feature type="compositionally biased region" description="Low complexity" evidence="5">
    <location>
        <begin position="704"/>
        <end position="715"/>
    </location>
</feature>
<dbReference type="InterPro" id="IPR011989">
    <property type="entry name" value="ARM-like"/>
</dbReference>
<keyword evidence="8" id="KW-1185">Reference proteome</keyword>
<dbReference type="GO" id="GO:0031145">
    <property type="term" value="P:anaphase-promoting complex-dependent catabolic process"/>
    <property type="evidence" value="ECO:0007669"/>
    <property type="project" value="TreeGrafter"/>
</dbReference>
<keyword evidence="4" id="KW-0131">Cell cycle</keyword>
<dbReference type="PANTHER" id="PTHR12827:SF3">
    <property type="entry name" value="ANAPHASE-PROMOTING COMPLEX SUBUNIT 1"/>
    <property type="match status" value="1"/>
</dbReference>
<comment type="caution">
    <text evidence="7">The sequence shown here is derived from an EMBL/GenBank/DDBJ whole genome shotgun (WGS) entry which is preliminary data.</text>
</comment>
<reference evidence="7" key="1">
    <citation type="journal article" date="2023" name="PhytoFront">
        <title>Draft Genome Resources of Seven Strains of Tilletia horrida, Causal Agent of Kernel Smut of Rice.</title>
        <authorList>
            <person name="Khanal S."/>
            <person name="Antony Babu S."/>
            <person name="Zhou X.G."/>
        </authorList>
    </citation>
    <scope>NUCLEOTIDE SEQUENCE</scope>
    <source>
        <strain evidence="7">TX3</strain>
    </source>
</reference>
<evidence type="ECO:0000313" key="8">
    <source>
        <dbReference type="Proteomes" id="UP001176521"/>
    </source>
</evidence>
<feature type="region of interest" description="Disordered" evidence="5">
    <location>
        <begin position="795"/>
        <end position="825"/>
    </location>
</feature>
<dbReference type="GO" id="GO:0060090">
    <property type="term" value="F:molecular adaptor activity"/>
    <property type="evidence" value="ECO:0007669"/>
    <property type="project" value="TreeGrafter"/>
</dbReference>
<evidence type="ECO:0000256" key="1">
    <source>
        <dbReference type="ARBA" id="ARBA00010547"/>
    </source>
</evidence>
<dbReference type="Pfam" id="PF12859">
    <property type="entry name" value="ANAPC1"/>
    <property type="match status" value="1"/>
</dbReference>
<feature type="region of interest" description="Disordered" evidence="5">
    <location>
        <begin position="621"/>
        <end position="752"/>
    </location>
</feature>
<dbReference type="InterPro" id="IPR024990">
    <property type="entry name" value="Apc1"/>
</dbReference>
<dbReference type="EMBL" id="JAPDMQ010000227">
    <property type="protein sequence ID" value="KAK0530016.1"/>
    <property type="molecule type" value="Genomic_DNA"/>
</dbReference>
<evidence type="ECO:0000256" key="5">
    <source>
        <dbReference type="SAM" id="MobiDB-lite"/>
    </source>
</evidence>
<dbReference type="Gene3D" id="1.25.10.10">
    <property type="entry name" value="Leucine-rich Repeat Variant"/>
    <property type="match status" value="2"/>
</dbReference>
<feature type="compositionally biased region" description="Pro residues" evidence="5">
    <location>
        <begin position="797"/>
        <end position="808"/>
    </location>
</feature>
<evidence type="ECO:0000313" key="7">
    <source>
        <dbReference type="EMBL" id="KAK0530016.1"/>
    </source>
</evidence>
<evidence type="ECO:0000259" key="6">
    <source>
        <dbReference type="Pfam" id="PF12859"/>
    </source>
</evidence>
<protein>
    <submittedName>
        <fullName evidence="7">Anaphase-promoting complex subunit 1</fullName>
    </submittedName>
</protein>
<sequence>MQASASVGAAIAEASNAARSVSEQHQAQRALDERLGSILSAAHNDGDGQLNRLRTLFASSTKKSGSSDPADTKGKRVVRDVDAANGGHAQEELFWFERTLIWSRLPSTVIRSFSFPTPVTHACWARFELSNVALAEGAEQPPIGPHVLDLHADPRLRRPVMQAIPPARIGGFSLAQNHVRTADQQIRARATHRPSYRKSTRASVEHADTCHSNVQNALCIFLENTLVLYFPDSGDEHQIHLPFRVKLVFPLALGILVQREPETEDFRYHAQQRARLLLSGQNEAKMLGIDADTTDSGMQEDNTFDPALESGDALGASFPVPTPLAYQLCRPFDEFSAFDRFTQVIEPHTSSQNFPLVHMTGPKQRGYLDRTPLRVSKFSDPNFPDLQETIIFVSDANEISPLPLLVTAHYGKRCIRIFQYAVSGISTRSVQSVSALMGFDTHQATPTQSQTAVFTQFETQGTILESQMSQAGHVMMEQHGTAADTHSTTAPLSQPSGARNLGRGRPPPRRSARIEMDRKSSGHPSSSSTATGGGSSAATGAASGSSGSQNHGRPSHRLSRRISSSTHQADLRRVSTRSMVDRTSIAGAVGEELHAGLGMPLDNSQDERGGFAEVMEGINREQAQPASQPVGAGMGRGPSQMRDPSGAQSQPVQSNNPRARSASASQRPSHARRSSHLSMSRVVSGAPGAGNSGGVTLPGGTGASQQRHGSGSSSHVPVAAPGGVSIGGRPPSSRRQPSLGGNGGAGVGGVSIIQPPGAEVTANVAIGGSQFDGHDRSYATAAIIVQQAEAMAHEPGAPIPLPLRPSPGPAHSGEGTSGDNDEDRGLEGAADFARMFGALALLEEIRVDGLDSEDKLQGIRAFVTGTETKPWTGLRGGGGAATSPRSNTTLSSVVLWISIPTSKVLLSRAISEIPLEFQDGAAGAGSADLTMVNAKLGYSLRSSEADEFKAHSFLEAQWAAPVPRGLVSSYSSAGIAAGRSSPPASAPDVVWKTANGALLLVLGDPSKQQPSIALPDPTAGPEERERIVRNATALTQLACPLAGKVLDALDRVLIGKEGSQIRHAVLSARLRQGSTDRQKRASQEWDLLSKVILGGSQTAAETSSGDGAWSRLLRSEAHRRLHATSPFPRGGASPKLDSPAVELPLGAAQRRSRTITLRVLHLLAQEMLASDAHVSDDLRRLTTLVVQLANRLGSSSWAEYWERVVPSMSVRSRQSDASPAEGAHLRIPTLGELLLSSLDPAAQRDAQQNLLDYFIGPARKDGLSSACICPILTRLVNIYRALAKALADATLSPMLRAQIVVDAIVAEGMTRSDIVRLPFGYALPLWEAIRIGQAHPAQWSAQALELVDRVDLMQSREDRAVMAPKYTETQLRTLPSTEALDPLSAVLFGSDFRLDEVVKMFYTSGPLTIDFPERDEKKLDTEVKEEQSRVYWSVTERTKATTVGKGAFLLMSKPFVDTQLWDVPPLCLDLRGEPNALITSWPINKPSDFELEWPEFHNGVAAALSIWAEDGQTFESDWIFSHYGSEPTAKHAGFLFGLGLLGRLKSLGRVHAYRYFAPRHGITTIGIILGLGASFVGTGDPAVRQLMALQIAAFLPDGSAPLNQSMLTQTAGILGMGLTFMGSYHRWTAERLLAQIRVENIQTSDNPMFLRDAYALSSGLALGLVMLGKGRRDPMTGAADRRMIGSLFELIEGPQPVLFDGETSGLSNKDTTITNIPATIALGLIFLRSNRRDVVGQLLRLPTSTDALEYVRPDTLFARALARHMIMWDDVKADADWIESTLPSYLRTPPKKSKRKDGAKGTATRAALQSRDRMRTKLNSFSEPMQLAYLNLYAACCFVIGLKWAGTQDLQAAECLLNEYDILVDTLRPTSTTYFERIRRAALQTAKDLAMLSCSLILAGSGHLSLLTRLRLEHGKIESPPSQSVYGTYLSSHLALGFLFLGGGRYTFGTSDGAIACLLIACFPRFPASSGENRAHLQAYRHLWVLAVEPRLVVAQDVESGVVQSLDAIVGLRKSAEGQPMDPTTQPAAASSSVQLHLPGQAPPFEMLDSIRVESAAFWDSELRISQDREHARRLLLTRRLPVKRRSGFPSLTLSSGSTSFDAAKGSSARRASSGLDGLAADLARLTGNRILSENGSADEGSLTMASALTKKAIAAGQAAERMYSLERRTLSTSLGLEHAATLGQLPGLLDAGEAHTVDESVADLLESYVRDPAQKTWLRLILSGQGDGGDDDAGLQTAGKKSAFQRYALRALISVLVADAPPEVLNQGLLGLFWRATCLSSAAPGKLTGTLARDAGRIAESIHFLHRLYSIKAVGASAGPLLLAGLGLRWSQQHVAAAEHEQDAIVSVDLVEAAARDLRERARRLWDGGDESSEPGPTGAAAFARALLHDGDGAGGVPPREEDEDDWRVLSAIFSGTSTPWVGAVLRPFLARASELARTQLVRGVEAAAVRDMLGRVLDGALLEAGGAAGQWKVEGYVRDAFVTVALEQARA</sequence>
<dbReference type="InterPro" id="IPR049255">
    <property type="entry name" value="Apc1_N"/>
</dbReference>
<feature type="compositionally biased region" description="Gly residues" evidence="5">
    <location>
        <begin position="740"/>
        <end position="749"/>
    </location>
</feature>
<evidence type="ECO:0000256" key="3">
    <source>
        <dbReference type="ARBA" id="ARBA00022776"/>
    </source>
</evidence>
<dbReference type="GO" id="GO:0051301">
    <property type="term" value="P:cell division"/>
    <property type="evidence" value="ECO:0007669"/>
    <property type="project" value="UniProtKB-KW"/>
</dbReference>
<dbReference type="GO" id="GO:0070979">
    <property type="term" value="P:protein K11-linked ubiquitination"/>
    <property type="evidence" value="ECO:0007669"/>
    <property type="project" value="TreeGrafter"/>
</dbReference>